<evidence type="ECO:0000256" key="12">
    <source>
        <dbReference type="SAM" id="Phobius"/>
    </source>
</evidence>
<comment type="similarity">
    <text evidence="11">Belongs to the amiloride-sensitive sodium channel (TC 1.A.6) family.</text>
</comment>
<keyword evidence="2 11" id="KW-0813">Transport</keyword>
<keyword evidence="14" id="KW-1185">Reference proteome</keyword>
<feature type="transmembrane region" description="Helical" evidence="12">
    <location>
        <begin position="39"/>
        <end position="61"/>
    </location>
</feature>
<accession>A0AAV4F217</accession>
<evidence type="ECO:0000256" key="4">
    <source>
        <dbReference type="ARBA" id="ARBA00022692"/>
    </source>
</evidence>
<dbReference type="GO" id="GO:0005886">
    <property type="term" value="C:plasma membrane"/>
    <property type="evidence" value="ECO:0007669"/>
    <property type="project" value="TreeGrafter"/>
</dbReference>
<organism evidence="13 14">
    <name type="scientific">Elysia marginata</name>
    <dbReference type="NCBI Taxonomy" id="1093978"/>
    <lineage>
        <taxon>Eukaryota</taxon>
        <taxon>Metazoa</taxon>
        <taxon>Spiralia</taxon>
        <taxon>Lophotrochozoa</taxon>
        <taxon>Mollusca</taxon>
        <taxon>Gastropoda</taxon>
        <taxon>Heterobranchia</taxon>
        <taxon>Euthyneura</taxon>
        <taxon>Panpulmonata</taxon>
        <taxon>Sacoglossa</taxon>
        <taxon>Placobranchoidea</taxon>
        <taxon>Plakobranchidae</taxon>
        <taxon>Elysia</taxon>
    </lineage>
</organism>
<evidence type="ECO:0000256" key="1">
    <source>
        <dbReference type="ARBA" id="ARBA00004141"/>
    </source>
</evidence>
<sequence>MKDVNKSRISEILSRFVDETALHGCRHVRDSQRPRGVRFVWAAIVMLMFAALGFSLTKLWIEYASYPYRTVWKLSREASLALPEITVCLRGEFDMDKVKSWKDASDYMKNRWIDWIAETDMKRLIFVQVQPSSLDVTTVEHVPELTLLDIFAQLGGFMGLFMGASLMTWLEMIDVAMLVGWTIISAAFRRLCGRP</sequence>
<evidence type="ECO:0000313" key="13">
    <source>
        <dbReference type="EMBL" id="GFR67447.1"/>
    </source>
</evidence>
<name>A0AAV4F217_9GAST</name>
<feature type="transmembrane region" description="Helical" evidence="12">
    <location>
        <begin position="166"/>
        <end position="188"/>
    </location>
</feature>
<evidence type="ECO:0000256" key="7">
    <source>
        <dbReference type="ARBA" id="ARBA00023065"/>
    </source>
</evidence>
<comment type="subcellular location">
    <subcellularLocation>
        <location evidence="1">Membrane</location>
        <topology evidence="1">Multi-pass membrane protein</topology>
    </subcellularLocation>
</comment>
<dbReference type="InterPro" id="IPR001873">
    <property type="entry name" value="ENaC"/>
</dbReference>
<dbReference type="AlphaFoldDB" id="A0AAV4F217"/>
<protein>
    <submittedName>
        <fullName evidence="13">FMRFamide-activated amiloride-sensitive sodium channel</fullName>
    </submittedName>
</protein>
<dbReference type="Pfam" id="PF00858">
    <property type="entry name" value="ASC"/>
    <property type="match status" value="1"/>
</dbReference>
<keyword evidence="6" id="KW-0915">Sodium</keyword>
<keyword evidence="7 11" id="KW-0406">Ion transport</keyword>
<evidence type="ECO:0000256" key="6">
    <source>
        <dbReference type="ARBA" id="ARBA00023053"/>
    </source>
</evidence>
<evidence type="ECO:0000313" key="14">
    <source>
        <dbReference type="Proteomes" id="UP000762676"/>
    </source>
</evidence>
<evidence type="ECO:0000256" key="2">
    <source>
        <dbReference type="ARBA" id="ARBA00022448"/>
    </source>
</evidence>
<proteinExistence type="inferred from homology"/>
<gene>
    <name evidence="13" type="ORF">ElyMa_000253400</name>
</gene>
<dbReference type="GO" id="GO:0015280">
    <property type="term" value="F:ligand-gated sodium channel activity"/>
    <property type="evidence" value="ECO:0007669"/>
    <property type="project" value="TreeGrafter"/>
</dbReference>
<dbReference type="EMBL" id="BMAT01000502">
    <property type="protein sequence ID" value="GFR67447.1"/>
    <property type="molecule type" value="Genomic_DNA"/>
</dbReference>
<evidence type="ECO:0000256" key="11">
    <source>
        <dbReference type="RuleBase" id="RU000679"/>
    </source>
</evidence>
<evidence type="ECO:0000256" key="3">
    <source>
        <dbReference type="ARBA" id="ARBA00022461"/>
    </source>
</evidence>
<keyword evidence="3 11" id="KW-0894">Sodium channel</keyword>
<comment type="caution">
    <text evidence="13">The sequence shown here is derived from an EMBL/GenBank/DDBJ whole genome shotgun (WGS) entry which is preliminary data.</text>
</comment>
<dbReference type="Proteomes" id="UP000762676">
    <property type="component" value="Unassembled WGS sequence"/>
</dbReference>
<evidence type="ECO:0000256" key="8">
    <source>
        <dbReference type="ARBA" id="ARBA00023136"/>
    </source>
</evidence>
<dbReference type="PANTHER" id="PTHR11690">
    <property type="entry name" value="AMILORIDE-SENSITIVE SODIUM CHANNEL-RELATED"/>
    <property type="match status" value="1"/>
</dbReference>
<keyword evidence="9 11" id="KW-0739">Sodium transport</keyword>
<keyword evidence="8 12" id="KW-0472">Membrane</keyword>
<evidence type="ECO:0000256" key="5">
    <source>
        <dbReference type="ARBA" id="ARBA00022989"/>
    </source>
</evidence>
<reference evidence="13 14" key="1">
    <citation type="journal article" date="2021" name="Elife">
        <title>Chloroplast acquisition without the gene transfer in kleptoplastic sea slugs, Plakobranchus ocellatus.</title>
        <authorList>
            <person name="Maeda T."/>
            <person name="Takahashi S."/>
            <person name="Yoshida T."/>
            <person name="Shimamura S."/>
            <person name="Takaki Y."/>
            <person name="Nagai Y."/>
            <person name="Toyoda A."/>
            <person name="Suzuki Y."/>
            <person name="Arimoto A."/>
            <person name="Ishii H."/>
            <person name="Satoh N."/>
            <person name="Nishiyama T."/>
            <person name="Hasebe M."/>
            <person name="Maruyama T."/>
            <person name="Minagawa J."/>
            <person name="Obokata J."/>
            <person name="Shigenobu S."/>
        </authorList>
    </citation>
    <scope>NUCLEOTIDE SEQUENCE [LARGE SCALE GENOMIC DNA]</scope>
</reference>
<keyword evidence="4 11" id="KW-0812">Transmembrane</keyword>
<keyword evidence="5 12" id="KW-1133">Transmembrane helix</keyword>
<dbReference type="Gene3D" id="1.10.287.770">
    <property type="entry name" value="YojJ-like"/>
    <property type="match status" value="1"/>
</dbReference>
<evidence type="ECO:0000256" key="9">
    <source>
        <dbReference type="ARBA" id="ARBA00023201"/>
    </source>
</evidence>
<evidence type="ECO:0000256" key="10">
    <source>
        <dbReference type="ARBA" id="ARBA00023303"/>
    </source>
</evidence>
<keyword evidence="10 11" id="KW-0407">Ion channel</keyword>